<dbReference type="STRING" id="443610.VE25_11815"/>
<dbReference type="InterPro" id="IPR035906">
    <property type="entry name" value="MetI-like_sf"/>
</dbReference>
<keyword evidence="6 7" id="KW-0472">Membrane</keyword>
<evidence type="ECO:0000256" key="4">
    <source>
        <dbReference type="ARBA" id="ARBA00022692"/>
    </source>
</evidence>
<comment type="caution">
    <text evidence="9">The sequence shown here is derived from an EMBL/GenBank/DDBJ whole genome shotgun (WGS) entry which is preliminary data.</text>
</comment>
<keyword evidence="2 7" id="KW-0813">Transport</keyword>
<reference evidence="9 10" key="1">
    <citation type="submission" date="2015-03" db="EMBL/GenBank/DDBJ databases">
        <authorList>
            <person name="Hassan Y.I."/>
            <person name="Lepp D."/>
            <person name="Li X.-Z."/>
            <person name="Zhou T."/>
        </authorList>
    </citation>
    <scope>NUCLEOTIDE SEQUENCE [LARGE SCALE GENOMIC DNA]</scope>
    <source>
        <strain evidence="9 10">BD-c194</strain>
    </source>
</reference>
<evidence type="ECO:0000259" key="8">
    <source>
        <dbReference type="PROSITE" id="PS50928"/>
    </source>
</evidence>
<feature type="transmembrane region" description="Helical" evidence="7">
    <location>
        <begin position="269"/>
        <end position="287"/>
    </location>
</feature>
<gene>
    <name evidence="9" type="ORF">VE25_11815</name>
</gene>
<dbReference type="PANTHER" id="PTHR30043:SF1">
    <property type="entry name" value="ABC TRANSPORT SYSTEM PERMEASE PROTEIN P69"/>
    <property type="match status" value="1"/>
</dbReference>
<dbReference type="SUPFAM" id="SSF161098">
    <property type="entry name" value="MetI-like"/>
    <property type="match status" value="1"/>
</dbReference>
<evidence type="ECO:0000256" key="7">
    <source>
        <dbReference type="RuleBase" id="RU363032"/>
    </source>
</evidence>
<dbReference type="InterPro" id="IPR005769">
    <property type="entry name" value="PhnE/PtxC"/>
</dbReference>
<evidence type="ECO:0000256" key="1">
    <source>
        <dbReference type="ARBA" id="ARBA00004651"/>
    </source>
</evidence>
<feature type="transmembrane region" description="Helical" evidence="7">
    <location>
        <begin position="36"/>
        <end position="58"/>
    </location>
</feature>
<keyword evidence="4 7" id="KW-0812">Transmembrane</keyword>
<protein>
    <submittedName>
        <fullName evidence="9">Phosphonate ABC transporter permease</fullName>
    </submittedName>
</protein>
<accession>A0A0F5FRY5</accession>
<dbReference type="PATRIC" id="fig|443610.3.peg.571"/>
<dbReference type="Pfam" id="PF00528">
    <property type="entry name" value="BPD_transp_1"/>
    <property type="match status" value="1"/>
</dbReference>
<feature type="domain" description="ABC transmembrane type-1" evidence="8">
    <location>
        <begin position="104"/>
        <end position="287"/>
    </location>
</feature>
<dbReference type="AlphaFoldDB" id="A0A0F5FRY5"/>
<comment type="subcellular location">
    <subcellularLocation>
        <location evidence="1 7">Cell membrane</location>
        <topology evidence="1 7">Multi-pass membrane protein</topology>
    </subcellularLocation>
</comment>
<keyword evidence="3" id="KW-1003">Cell membrane</keyword>
<dbReference type="Proteomes" id="UP000033632">
    <property type="component" value="Unassembled WGS sequence"/>
</dbReference>
<dbReference type="Gene3D" id="1.10.3720.10">
    <property type="entry name" value="MetI-like"/>
    <property type="match status" value="1"/>
</dbReference>
<evidence type="ECO:0000256" key="5">
    <source>
        <dbReference type="ARBA" id="ARBA00022989"/>
    </source>
</evidence>
<evidence type="ECO:0000256" key="2">
    <source>
        <dbReference type="ARBA" id="ARBA00022448"/>
    </source>
</evidence>
<dbReference type="RefSeq" id="WP_046108836.1">
    <property type="nucleotide sequence ID" value="NZ_JZEX01000110.1"/>
</dbReference>
<proteinExistence type="inferred from homology"/>
<feature type="transmembrane region" description="Helical" evidence="7">
    <location>
        <begin position="108"/>
        <end position="134"/>
    </location>
</feature>
<comment type="similarity">
    <text evidence="7">Belongs to the binding-protein-dependent transport system permease family.</text>
</comment>
<dbReference type="PANTHER" id="PTHR30043">
    <property type="entry name" value="PHOSPHONATES TRANSPORT SYSTEM PERMEASE PROTEIN"/>
    <property type="match status" value="1"/>
</dbReference>
<dbReference type="CDD" id="cd06261">
    <property type="entry name" value="TM_PBP2"/>
    <property type="match status" value="1"/>
</dbReference>
<dbReference type="InterPro" id="IPR000515">
    <property type="entry name" value="MetI-like"/>
</dbReference>
<dbReference type="NCBIfam" id="TIGR01097">
    <property type="entry name" value="PhnE"/>
    <property type="match status" value="1"/>
</dbReference>
<dbReference type="GO" id="GO:0005886">
    <property type="term" value="C:plasma membrane"/>
    <property type="evidence" value="ECO:0007669"/>
    <property type="project" value="UniProtKB-SubCell"/>
</dbReference>
<feature type="transmembrane region" description="Helical" evidence="7">
    <location>
        <begin position="155"/>
        <end position="179"/>
    </location>
</feature>
<dbReference type="EMBL" id="JZEX01000110">
    <property type="protein sequence ID" value="KKB11578.1"/>
    <property type="molecule type" value="Genomic_DNA"/>
</dbReference>
<evidence type="ECO:0000313" key="9">
    <source>
        <dbReference type="EMBL" id="KKB11578.1"/>
    </source>
</evidence>
<sequence>MTMRAEGAGDLPATSPAERLSAFEDRYRQARSAKRVWTALYGALFLAALTGSVIVSDFNLADLMVGLPKAWNYISGTFPTLTLFNFWGDVSDWYWGINYWLRLLVETILMGFVGTALGGIVALLLCFSASRNLVENSVVYFVSRRLLEFFRTVPELVFALIFVYAFGLGPFAGVLAIAVHTAGALGKLFAEVNENVDPRPIEGVKAAGGTWAMIMRLAVVPQALPNYASYALLRFEINVRGASALGIVGAGGIGQDLYVAIRQFEYTDISAIMLLLIVTTSIIDMVCETIRHRLIGHDLSTGQ</sequence>
<evidence type="ECO:0000256" key="6">
    <source>
        <dbReference type="ARBA" id="ARBA00023136"/>
    </source>
</evidence>
<evidence type="ECO:0000313" key="10">
    <source>
        <dbReference type="Proteomes" id="UP000033632"/>
    </source>
</evidence>
<dbReference type="PROSITE" id="PS50928">
    <property type="entry name" value="ABC_TM1"/>
    <property type="match status" value="1"/>
</dbReference>
<evidence type="ECO:0000256" key="3">
    <source>
        <dbReference type="ARBA" id="ARBA00022475"/>
    </source>
</evidence>
<keyword evidence="5 7" id="KW-1133">Transmembrane helix</keyword>
<keyword evidence="10" id="KW-1185">Reference proteome</keyword>
<name>A0A0F5FRY5_9HYPH</name>
<organism evidence="9 10">
    <name type="scientific">Devosia geojensis</name>
    <dbReference type="NCBI Taxonomy" id="443610"/>
    <lineage>
        <taxon>Bacteria</taxon>
        <taxon>Pseudomonadati</taxon>
        <taxon>Pseudomonadota</taxon>
        <taxon>Alphaproteobacteria</taxon>
        <taxon>Hyphomicrobiales</taxon>
        <taxon>Devosiaceae</taxon>
        <taxon>Devosia</taxon>
    </lineage>
</organism>
<feature type="transmembrane region" description="Helical" evidence="7">
    <location>
        <begin position="70"/>
        <end position="88"/>
    </location>
</feature>
<dbReference type="GO" id="GO:0015416">
    <property type="term" value="F:ABC-type phosphonate transporter activity"/>
    <property type="evidence" value="ECO:0007669"/>
    <property type="project" value="InterPro"/>
</dbReference>